<dbReference type="Gene3D" id="3.30.930.30">
    <property type="match status" value="1"/>
</dbReference>
<protein>
    <submittedName>
        <fullName evidence="3">Uncharacterized protein</fullName>
    </submittedName>
</protein>
<keyword evidence="1" id="KW-0175">Coiled coil</keyword>
<evidence type="ECO:0000256" key="2">
    <source>
        <dbReference type="SAM" id="MobiDB-lite"/>
    </source>
</evidence>
<organism evidence="3 4">
    <name type="scientific">Nesterenkonia natronophila</name>
    <dbReference type="NCBI Taxonomy" id="2174932"/>
    <lineage>
        <taxon>Bacteria</taxon>
        <taxon>Bacillati</taxon>
        <taxon>Actinomycetota</taxon>
        <taxon>Actinomycetes</taxon>
        <taxon>Micrococcales</taxon>
        <taxon>Micrococcaceae</taxon>
        <taxon>Nesterenkonia</taxon>
    </lineage>
</organism>
<evidence type="ECO:0000256" key="1">
    <source>
        <dbReference type="SAM" id="Coils"/>
    </source>
</evidence>
<comment type="caution">
    <text evidence="3">The sequence shown here is derived from an EMBL/GenBank/DDBJ whole genome shotgun (WGS) entry which is preliminary data.</text>
</comment>
<evidence type="ECO:0000313" key="4">
    <source>
        <dbReference type="Proteomes" id="UP000266615"/>
    </source>
</evidence>
<name>A0A3A4FAF9_9MICC</name>
<feature type="coiled-coil region" evidence="1">
    <location>
        <begin position="302"/>
        <end position="332"/>
    </location>
</feature>
<gene>
    <name evidence="3" type="ORF">D3250_06570</name>
</gene>
<evidence type="ECO:0000313" key="3">
    <source>
        <dbReference type="EMBL" id="RJN31784.1"/>
    </source>
</evidence>
<accession>A0A3A4FAF9</accession>
<sequence>MLDYGDSRIKNVYRRWNPNSFETTLIAAHLPKTMCREIPDYYPIVDKQTAQPVIDTATGEPRMRSRWVAKDRNEAIRYFTEVLTYYTREVLTGGADAIHGFDINFDESTPHIQIMADTLAPDPKHEGKLRVDAARMWGAHRDVTVDKIDKVTGHPVIDEKTGQPQQVMEQPKAKMSRYQQGLRAHMINRGFPVESDYDPERHLSGLGKDEYAEVMDTRRQTLDQTEQLKVKNEDLKQREASAEDYHARLDTYRDNLTKEDKWLRYACDQVDQEKSRVASRSRDLDDREADITHRDQHAAEKLSKASAELEAAARARAAAKRHQETLEEREERVTAREAIVKDVNDFLDRMKTPAKETLREHFETFMHTREKKRQRIKDKYRADAKARTHQGERSEPDRGGPVLGG</sequence>
<dbReference type="Proteomes" id="UP000266615">
    <property type="component" value="Unassembled WGS sequence"/>
</dbReference>
<feature type="region of interest" description="Disordered" evidence="2">
    <location>
        <begin position="368"/>
        <end position="405"/>
    </location>
</feature>
<reference evidence="3 4" key="1">
    <citation type="submission" date="2018-09" db="EMBL/GenBank/DDBJ databases">
        <title>Nesterenkonia natronophila sp. nov., an alkaliphilic actinobacteriume isolated from a soda lake, and emended description of the genus Nesterenkonia.</title>
        <authorList>
            <person name="Menes R.J."/>
            <person name="Iriarte A."/>
        </authorList>
    </citation>
    <scope>NUCLEOTIDE SEQUENCE [LARGE SCALE GENOMIC DNA]</scope>
    <source>
        <strain evidence="3 4">M8</strain>
    </source>
</reference>
<dbReference type="AlphaFoldDB" id="A0A3A4FAF9"/>
<keyword evidence="4" id="KW-1185">Reference proteome</keyword>
<feature type="compositionally biased region" description="Basic and acidic residues" evidence="2">
    <location>
        <begin position="377"/>
        <end position="398"/>
    </location>
</feature>
<proteinExistence type="predicted"/>
<dbReference type="EMBL" id="QYZP01000002">
    <property type="protein sequence ID" value="RJN31784.1"/>
    <property type="molecule type" value="Genomic_DNA"/>
</dbReference>